<evidence type="ECO:0000313" key="9">
    <source>
        <dbReference type="EMBL" id="PAD99234.1"/>
    </source>
</evidence>
<dbReference type="PANTHER" id="PTHR33799">
    <property type="entry name" value="PTS PERMEASE-RELATED-RELATED"/>
    <property type="match status" value="1"/>
</dbReference>
<evidence type="ECO:0000256" key="6">
    <source>
        <dbReference type="ARBA" id="ARBA00022683"/>
    </source>
</evidence>
<keyword evidence="2" id="KW-0813">Transport</keyword>
<keyword evidence="3" id="KW-0963">Cytoplasm</keyword>
<dbReference type="PANTHER" id="PTHR33799:SF1">
    <property type="entry name" value="PTS SYSTEM MANNOSE-SPECIFIC EIIAB COMPONENT-RELATED"/>
    <property type="match status" value="1"/>
</dbReference>
<comment type="caution">
    <text evidence="9">The sequence shown here is derived from an EMBL/GenBank/DDBJ whole genome shotgun (WGS) entry which is preliminary data.</text>
</comment>
<accession>A0ABX4GWJ5</accession>
<dbReference type="CDD" id="cd00006">
    <property type="entry name" value="PTS_IIA_man"/>
    <property type="match status" value="1"/>
</dbReference>
<evidence type="ECO:0000256" key="4">
    <source>
        <dbReference type="ARBA" id="ARBA00022597"/>
    </source>
</evidence>
<dbReference type="InterPro" id="IPR051471">
    <property type="entry name" value="Bacterial_PTS_sugar_comp"/>
</dbReference>
<dbReference type="InterPro" id="IPR004701">
    <property type="entry name" value="PTS_EIIA_man-typ"/>
</dbReference>
<evidence type="ECO:0000256" key="1">
    <source>
        <dbReference type="ARBA" id="ARBA00004496"/>
    </source>
</evidence>
<dbReference type="Pfam" id="PF03610">
    <property type="entry name" value="EIIA-man"/>
    <property type="match status" value="1"/>
</dbReference>
<dbReference type="SUPFAM" id="SSF53062">
    <property type="entry name" value="PTS system fructose IIA component-like"/>
    <property type="match status" value="1"/>
</dbReference>
<evidence type="ECO:0000259" key="8">
    <source>
        <dbReference type="PROSITE" id="PS51096"/>
    </source>
</evidence>
<comment type="subcellular location">
    <subcellularLocation>
        <location evidence="1">Cytoplasm</location>
    </subcellularLocation>
</comment>
<sequence length="136" mass="15170">MKKFIIASHGNLAKELKNSVQMIMGNTYEMDAVCMDPERTMDSIKEEINKKLNNEDTNAEYIILTDVLGGSIANLSAEFTRFSNVHVVTGFNLSLVLEMLSLKDAMSTKDLIEHCVHQAKNGIVYVNEVLSKSISK</sequence>
<dbReference type="InterPro" id="IPR036662">
    <property type="entry name" value="PTS_EIIA_man-typ_sf"/>
</dbReference>
<dbReference type="EMBL" id="NPBJ01000023">
    <property type="protein sequence ID" value="PAD99234.1"/>
    <property type="molecule type" value="Genomic_DNA"/>
</dbReference>
<keyword evidence="10" id="KW-1185">Reference proteome</keyword>
<proteinExistence type="predicted"/>
<keyword evidence="6" id="KW-0598">Phosphotransferase system</keyword>
<keyword evidence="5" id="KW-0808">Transferase</keyword>
<keyword evidence="4" id="KW-0762">Sugar transport</keyword>
<dbReference type="InterPro" id="IPR033887">
    <property type="entry name" value="PTS_IIA_man"/>
</dbReference>
<dbReference type="Gene3D" id="3.40.50.510">
    <property type="entry name" value="Phosphotransferase system, mannose-type IIA component"/>
    <property type="match status" value="1"/>
</dbReference>
<protein>
    <recommendedName>
        <fullName evidence="8">PTS EIIA type-4 domain-containing protein</fullName>
    </recommendedName>
</protein>
<reference evidence="9 10" key="1">
    <citation type="submission" date="2017-07" db="EMBL/GenBank/DDBJ databases">
        <title>Isolation and whole genome analysis of endospore-forming bacteria from heroin.</title>
        <authorList>
            <person name="Kalinowski J."/>
            <person name="Ahrens B."/>
            <person name="Al-Dilaimi A."/>
            <person name="Winkler A."/>
            <person name="Wibberg D."/>
            <person name="Schleenbecker U."/>
            <person name="Ruckert C."/>
            <person name="Wolfel R."/>
            <person name="Grass G."/>
        </authorList>
    </citation>
    <scope>NUCLEOTIDE SEQUENCE [LARGE SCALE GENOMIC DNA]</scope>
    <source>
        <strain evidence="9 10">7517-1</strain>
    </source>
</reference>
<evidence type="ECO:0000256" key="2">
    <source>
        <dbReference type="ARBA" id="ARBA00022448"/>
    </source>
</evidence>
<name>A0ABX4GWJ5_9BACI</name>
<keyword evidence="7" id="KW-0418">Kinase</keyword>
<evidence type="ECO:0000256" key="3">
    <source>
        <dbReference type="ARBA" id="ARBA00022490"/>
    </source>
</evidence>
<dbReference type="PROSITE" id="PS51096">
    <property type="entry name" value="PTS_EIIA_TYPE_4"/>
    <property type="match status" value="1"/>
</dbReference>
<feature type="domain" description="PTS EIIA type-4" evidence="8">
    <location>
        <begin position="1"/>
        <end position="123"/>
    </location>
</feature>
<evidence type="ECO:0000313" key="10">
    <source>
        <dbReference type="Proteomes" id="UP000216852"/>
    </source>
</evidence>
<evidence type="ECO:0000256" key="7">
    <source>
        <dbReference type="ARBA" id="ARBA00022777"/>
    </source>
</evidence>
<dbReference type="RefSeq" id="WP_095219435.1">
    <property type="nucleotide sequence ID" value="NZ_NPBJ01000023.1"/>
</dbReference>
<gene>
    <name evidence="9" type="ORF">CHH48_12235</name>
</gene>
<dbReference type="Proteomes" id="UP000216852">
    <property type="component" value="Unassembled WGS sequence"/>
</dbReference>
<evidence type="ECO:0000256" key="5">
    <source>
        <dbReference type="ARBA" id="ARBA00022679"/>
    </source>
</evidence>
<organism evidence="9 10">
    <name type="scientific">Terribacillus saccharophilus</name>
    <dbReference type="NCBI Taxonomy" id="361277"/>
    <lineage>
        <taxon>Bacteria</taxon>
        <taxon>Bacillati</taxon>
        <taxon>Bacillota</taxon>
        <taxon>Bacilli</taxon>
        <taxon>Bacillales</taxon>
        <taxon>Bacillaceae</taxon>
        <taxon>Terribacillus</taxon>
    </lineage>
</organism>